<sequence>MKTSGSHRTPKSQLLLRNRLLATINRATGIKCLLDDLLVEIKGITGCSVNAIRLLDETGNIPYRAHSGFVDGFFKLENALSIISDKCMCINVITGTADPQLPYYTPYGSFYMNATTNFLSTVADDEKGVTRNACSAFGYESVALIPIKSGAKIIGLIHIADQREDMVPLRLVKQLEGLTYDVGVAIERLVELDKIQNSEQYYRSLVDKVPAGYLVLDAEGCILEANLNLLEMIGCIRKDALSKAFIDFVAIERRALFREWVNRLKSQGECSFDCILNSKDGAHMEVSIAGRSDSTKDSRLWKAYCVVNDITQRKKAEQEIRNLATLPLINPNPIIQVTPEGVIVFANTAAKPVLECWHTRYGKTPPLYWQQAVHEVFRTGTMKTYELQHLGHVYDLKLFPVPELGFINIYGIDITKRLRQMEPHK</sequence>
<dbReference type="PROSITE" id="PS50112">
    <property type="entry name" value="PAS"/>
    <property type="match status" value="1"/>
</dbReference>
<gene>
    <name evidence="2" type="ORF">ABV300_02715</name>
</gene>
<dbReference type="InterPro" id="IPR035965">
    <property type="entry name" value="PAS-like_dom_sf"/>
</dbReference>
<name>A0AAU8GCK1_9CHLR</name>
<dbReference type="NCBIfam" id="TIGR00229">
    <property type="entry name" value="sensory_box"/>
    <property type="match status" value="1"/>
</dbReference>
<organism evidence="2">
    <name type="scientific">Dehalogenimonas sp. 4OHTPN</name>
    <dbReference type="NCBI Taxonomy" id="3166643"/>
    <lineage>
        <taxon>Bacteria</taxon>
        <taxon>Bacillati</taxon>
        <taxon>Chloroflexota</taxon>
        <taxon>Dehalococcoidia</taxon>
        <taxon>Dehalococcoidales</taxon>
        <taxon>Dehalococcoidaceae</taxon>
        <taxon>Dehalogenimonas</taxon>
    </lineage>
</organism>
<dbReference type="Gene3D" id="3.30.450.20">
    <property type="entry name" value="PAS domain"/>
    <property type="match status" value="1"/>
</dbReference>
<dbReference type="CDD" id="cd00130">
    <property type="entry name" value="PAS"/>
    <property type="match status" value="1"/>
</dbReference>
<dbReference type="Pfam" id="PF00989">
    <property type="entry name" value="PAS"/>
    <property type="match status" value="1"/>
</dbReference>
<dbReference type="RefSeq" id="WP_353715012.1">
    <property type="nucleotide sequence ID" value="NZ_CP159307.1"/>
</dbReference>
<feature type="domain" description="PAS" evidence="1">
    <location>
        <begin position="198"/>
        <end position="268"/>
    </location>
</feature>
<dbReference type="SUPFAM" id="SSF55785">
    <property type="entry name" value="PYP-like sensor domain (PAS domain)"/>
    <property type="match status" value="1"/>
</dbReference>
<dbReference type="InterPro" id="IPR029016">
    <property type="entry name" value="GAF-like_dom_sf"/>
</dbReference>
<dbReference type="InterPro" id="IPR000014">
    <property type="entry name" value="PAS"/>
</dbReference>
<dbReference type="SUPFAM" id="SSF55781">
    <property type="entry name" value="GAF domain-like"/>
    <property type="match status" value="1"/>
</dbReference>
<dbReference type="InterPro" id="IPR013767">
    <property type="entry name" value="PAS_fold"/>
</dbReference>
<dbReference type="SMART" id="SM00091">
    <property type="entry name" value="PAS"/>
    <property type="match status" value="2"/>
</dbReference>
<reference evidence="2" key="1">
    <citation type="submission" date="2024-06" db="EMBL/GenBank/DDBJ databases">
        <title>A Novel Isolate, Dehalogenimonas sp. Strain 4OHTPN, Dechlorinates Aromatic 4 Hydroxy chlorothalonil by a Novel Reductive Dehalogenase.</title>
        <authorList>
            <person name="Liu G."/>
        </authorList>
    </citation>
    <scope>NUCLEOTIDE SEQUENCE</scope>
    <source>
        <strain evidence="2">4OHTPN</strain>
    </source>
</reference>
<dbReference type="EMBL" id="CP159307">
    <property type="protein sequence ID" value="XCH33804.1"/>
    <property type="molecule type" value="Genomic_DNA"/>
</dbReference>
<proteinExistence type="predicted"/>
<dbReference type="Gene3D" id="3.30.450.40">
    <property type="match status" value="1"/>
</dbReference>
<dbReference type="AlphaFoldDB" id="A0AAU8GCK1"/>
<dbReference type="GO" id="GO:0006355">
    <property type="term" value="P:regulation of DNA-templated transcription"/>
    <property type="evidence" value="ECO:0007669"/>
    <property type="project" value="InterPro"/>
</dbReference>
<evidence type="ECO:0000259" key="1">
    <source>
        <dbReference type="PROSITE" id="PS50112"/>
    </source>
</evidence>
<evidence type="ECO:0000313" key="2">
    <source>
        <dbReference type="EMBL" id="XCH33804.1"/>
    </source>
</evidence>
<protein>
    <submittedName>
        <fullName evidence="2">PAS domain S-box protein</fullName>
    </submittedName>
</protein>
<accession>A0AAU8GCK1</accession>